<dbReference type="GO" id="GO:0003824">
    <property type="term" value="F:catalytic activity"/>
    <property type="evidence" value="ECO:0007669"/>
    <property type="project" value="InterPro"/>
</dbReference>
<dbReference type="RefSeq" id="WP_072990065.1">
    <property type="nucleotide sequence ID" value="NZ_FQYU01000002.1"/>
</dbReference>
<evidence type="ECO:0000256" key="3">
    <source>
        <dbReference type="ARBA" id="ARBA00022898"/>
    </source>
</evidence>
<evidence type="ECO:0000256" key="1">
    <source>
        <dbReference type="ARBA" id="ARBA00001933"/>
    </source>
</evidence>
<reference evidence="7" key="1">
    <citation type="submission" date="2016-11" db="EMBL/GenBank/DDBJ databases">
        <authorList>
            <person name="Varghese N."/>
            <person name="Submissions S."/>
        </authorList>
    </citation>
    <scope>NUCLEOTIDE SEQUENCE [LARGE SCALE GENOMIC DNA]</scope>
    <source>
        <strain evidence="7">DSM 19858</strain>
    </source>
</reference>
<evidence type="ECO:0000313" key="6">
    <source>
        <dbReference type="EMBL" id="SHI85537.1"/>
    </source>
</evidence>
<comment type="similarity">
    <text evidence="2 4">Belongs to the class-IV pyridoxal-phosphate-dependent aminotransferase family.</text>
</comment>
<evidence type="ECO:0000256" key="2">
    <source>
        <dbReference type="ARBA" id="ARBA00009320"/>
    </source>
</evidence>
<dbReference type="Gene3D" id="3.20.10.10">
    <property type="entry name" value="D-amino Acid Aminotransferase, subunit A, domain 2"/>
    <property type="match status" value="1"/>
</dbReference>
<dbReference type="PANTHER" id="PTHR42743">
    <property type="entry name" value="AMINO-ACID AMINOTRANSFERASE"/>
    <property type="match status" value="1"/>
</dbReference>
<dbReference type="GO" id="GO:0005829">
    <property type="term" value="C:cytosol"/>
    <property type="evidence" value="ECO:0007669"/>
    <property type="project" value="TreeGrafter"/>
</dbReference>
<proteinExistence type="inferred from homology"/>
<comment type="cofactor">
    <cofactor evidence="1 5">
        <name>pyridoxal 5'-phosphate</name>
        <dbReference type="ChEBI" id="CHEBI:597326"/>
    </cofactor>
</comment>
<sequence>MADYPEVVYLNGKIIKSHEAKISVFDRGFIFGDGVYEVMVRIDQRFFYKKAHMERLQASLNKIGIAYDVDALEREIPELLASSNLSHDDCLLYIQITRGVAPRKHAYPEGIEPTVLMYALSKKLPDINAVHAKVVTTDDLRWLRCDIKMTSLLGNVMANEYAMANNCYETLLVRDGQITEGSHSNVFFVKDSRVYTHPANTLILNGITRQIVLELCGQLNIEVREEAISLKDIATMDEAFLTGTATQIASIQQINNHYFYKNEAIGTLTQKLQTAFLALKKQKELN</sequence>
<keyword evidence="7" id="KW-1185">Reference proteome</keyword>
<dbReference type="InterPro" id="IPR043132">
    <property type="entry name" value="BCAT-like_C"/>
</dbReference>
<dbReference type="InterPro" id="IPR018300">
    <property type="entry name" value="Aminotrans_IV_CS"/>
</dbReference>
<dbReference type="SUPFAM" id="SSF56752">
    <property type="entry name" value="D-aminoacid aminotransferase-like PLP-dependent enzymes"/>
    <property type="match status" value="1"/>
</dbReference>
<dbReference type="Proteomes" id="UP000184543">
    <property type="component" value="Unassembled WGS sequence"/>
</dbReference>
<protein>
    <submittedName>
        <fullName evidence="6">D-alanine transaminase</fullName>
    </submittedName>
</protein>
<dbReference type="InterPro" id="IPR001544">
    <property type="entry name" value="Aminotrans_IV"/>
</dbReference>
<dbReference type="OrthoDB" id="9804984at2"/>
<evidence type="ECO:0000256" key="4">
    <source>
        <dbReference type="RuleBase" id="RU004106"/>
    </source>
</evidence>
<dbReference type="InterPro" id="IPR036038">
    <property type="entry name" value="Aminotransferase-like"/>
</dbReference>
<dbReference type="PROSITE" id="PS00770">
    <property type="entry name" value="AA_TRANSFER_CLASS_4"/>
    <property type="match status" value="1"/>
</dbReference>
<name>A0A1M6EJ79_9FLAO</name>
<gene>
    <name evidence="6" type="ORF">SAMN04488513_10277</name>
</gene>
<keyword evidence="3 5" id="KW-0663">Pyridoxal phosphate</keyword>
<evidence type="ECO:0000256" key="5">
    <source>
        <dbReference type="RuleBase" id="RU004516"/>
    </source>
</evidence>
<accession>A0A1M6EJ79</accession>
<dbReference type="FunFam" id="3.20.10.10:FF:000002">
    <property type="entry name" value="D-alanine aminotransferase"/>
    <property type="match status" value="1"/>
</dbReference>
<dbReference type="GO" id="GO:0008652">
    <property type="term" value="P:amino acid biosynthetic process"/>
    <property type="evidence" value="ECO:0007669"/>
    <property type="project" value="UniProtKB-ARBA"/>
</dbReference>
<dbReference type="PANTHER" id="PTHR42743:SF10">
    <property type="entry name" value="D-ALANINE AMINOTRANSFERASE"/>
    <property type="match status" value="1"/>
</dbReference>
<dbReference type="STRING" id="192903.SAMN04488513_10277"/>
<dbReference type="Gene3D" id="3.30.470.10">
    <property type="match status" value="1"/>
</dbReference>
<dbReference type="GO" id="GO:0046394">
    <property type="term" value="P:carboxylic acid biosynthetic process"/>
    <property type="evidence" value="ECO:0007669"/>
    <property type="project" value="UniProtKB-ARBA"/>
</dbReference>
<organism evidence="6 7">
    <name type="scientific">Pseudozobellia thermophila</name>
    <dbReference type="NCBI Taxonomy" id="192903"/>
    <lineage>
        <taxon>Bacteria</taxon>
        <taxon>Pseudomonadati</taxon>
        <taxon>Bacteroidota</taxon>
        <taxon>Flavobacteriia</taxon>
        <taxon>Flavobacteriales</taxon>
        <taxon>Flavobacteriaceae</taxon>
        <taxon>Pseudozobellia</taxon>
    </lineage>
</organism>
<dbReference type="InterPro" id="IPR050571">
    <property type="entry name" value="Class-IV_PLP-Dep_Aminotrnsfr"/>
</dbReference>
<dbReference type="AlphaFoldDB" id="A0A1M6EJ79"/>
<dbReference type="InterPro" id="IPR043131">
    <property type="entry name" value="BCAT-like_N"/>
</dbReference>
<dbReference type="Pfam" id="PF01063">
    <property type="entry name" value="Aminotran_4"/>
    <property type="match status" value="1"/>
</dbReference>
<evidence type="ECO:0000313" key="7">
    <source>
        <dbReference type="Proteomes" id="UP000184543"/>
    </source>
</evidence>
<dbReference type="EMBL" id="FQYU01000002">
    <property type="protein sequence ID" value="SHI85537.1"/>
    <property type="molecule type" value="Genomic_DNA"/>
</dbReference>